<dbReference type="Pfam" id="PF01386">
    <property type="entry name" value="Ribosomal_L25p"/>
    <property type="match status" value="1"/>
</dbReference>
<name>A0A0E3GSD9_CLOSL</name>
<dbReference type="Proteomes" id="UP000033115">
    <property type="component" value="Chromosome"/>
</dbReference>
<dbReference type="RefSeq" id="WP_029162077.1">
    <property type="nucleotide sequence ID" value="NZ_CP009933.1"/>
</dbReference>
<evidence type="ECO:0000256" key="4">
    <source>
        <dbReference type="ARBA" id="ARBA00023274"/>
    </source>
</evidence>
<dbReference type="Pfam" id="PF14693">
    <property type="entry name" value="Ribosomal_TL5_C"/>
    <property type="match status" value="1"/>
</dbReference>
<organism evidence="8 9">
    <name type="scientific">Clostridium scatologenes</name>
    <dbReference type="NCBI Taxonomy" id="1548"/>
    <lineage>
        <taxon>Bacteria</taxon>
        <taxon>Bacillati</taxon>
        <taxon>Bacillota</taxon>
        <taxon>Clostridia</taxon>
        <taxon>Eubacteriales</taxon>
        <taxon>Clostridiaceae</taxon>
        <taxon>Clostridium</taxon>
    </lineage>
</organism>
<dbReference type="InterPro" id="IPR020930">
    <property type="entry name" value="Ribosomal_uL5_bac-type"/>
</dbReference>
<proteinExistence type="inferred from homology"/>
<evidence type="ECO:0000313" key="8">
    <source>
        <dbReference type="EMBL" id="AKA71901.1"/>
    </source>
</evidence>
<keyword evidence="4 5" id="KW-0687">Ribonucleoprotein</keyword>
<comment type="similarity">
    <text evidence="5">Belongs to the bacterial ribosomal protein bL25 family. CTC subfamily.</text>
</comment>
<dbReference type="Gene3D" id="2.170.120.20">
    <property type="entry name" value="Ribosomal protein L25, beta domain"/>
    <property type="match status" value="1"/>
</dbReference>
<evidence type="ECO:0000259" key="6">
    <source>
        <dbReference type="Pfam" id="PF01386"/>
    </source>
</evidence>
<accession>A0A0E3GSD9</accession>
<dbReference type="GO" id="GO:0022625">
    <property type="term" value="C:cytosolic large ribosomal subunit"/>
    <property type="evidence" value="ECO:0007669"/>
    <property type="project" value="TreeGrafter"/>
</dbReference>
<dbReference type="PANTHER" id="PTHR33284:SF1">
    <property type="entry name" value="RIBOSOMAL PROTEIN L25_GLN-TRNA SYNTHETASE, ANTI-CODON-BINDING DOMAIN-CONTAINING PROTEIN"/>
    <property type="match status" value="1"/>
</dbReference>
<feature type="domain" description="Large ribosomal subunit protein bL25 L25" evidence="6">
    <location>
        <begin position="4"/>
        <end position="90"/>
    </location>
</feature>
<reference evidence="8 9" key="1">
    <citation type="journal article" date="2015" name="J. Biotechnol.">
        <title>Complete genome sequence of a malodorant-producing acetogen, Clostridium scatologenes ATCC 25775(T).</title>
        <authorList>
            <person name="Zhu Z."/>
            <person name="Guo T."/>
            <person name="Zheng H."/>
            <person name="Song T."/>
            <person name="Ouyang P."/>
            <person name="Xie J."/>
        </authorList>
    </citation>
    <scope>NUCLEOTIDE SEQUENCE [LARGE SCALE GENOMIC DNA]</scope>
    <source>
        <strain evidence="8 9">ATCC 25775</strain>
    </source>
</reference>
<protein>
    <recommendedName>
        <fullName evidence="5">Large ribosomal subunit protein bL25</fullName>
    </recommendedName>
    <alternativeName>
        <fullName evidence="5">General stress protein CTC</fullName>
    </alternativeName>
</protein>
<evidence type="ECO:0000256" key="3">
    <source>
        <dbReference type="ARBA" id="ARBA00022980"/>
    </source>
</evidence>
<dbReference type="InterPro" id="IPR020056">
    <property type="entry name" value="Rbsml_bL25/Gln-tRNA_synth_N"/>
</dbReference>
<dbReference type="InterPro" id="IPR011035">
    <property type="entry name" value="Ribosomal_bL25/Gln-tRNA_synth"/>
</dbReference>
<dbReference type="InterPro" id="IPR020057">
    <property type="entry name" value="Ribosomal_bL25_b-dom"/>
</dbReference>
<dbReference type="Gene3D" id="2.40.240.10">
    <property type="entry name" value="Ribosomal Protein L25, Chain P"/>
    <property type="match status" value="1"/>
</dbReference>
<evidence type="ECO:0000256" key="2">
    <source>
        <dbReference type="ARBA" id="ARBA00022884"/>
    </source>
</evidence>
<dbReference type="PANTHER" id="PTHR33284">
    <property type="entry name" value="RIBOSOMAL PROTEIN L25/GLN-TRNA SYNTHETASE, ANTI-CODON-BINDING DOMAIN-CONTAINING PROTEIN"/>
    <property type="match status" value="1"/>
</dbReference>
<keyword evidence="2 5" id="KW-0694">RNA-binding</keyword>
<dbReference type="HOGENOM" id="CLU_075939_2_2_9"/>
<dbReference type="KEGG" id="csq:CSCA_4776"/>
<comment type="subunit">
    <text evidence="5">Part of the 50S ribosomal subunit; part of the 5S rRNA/L5/L18/L25 subcomplex. Contacts the 5S rRNA. Binds to the 5S rRNA independently of L5 and L18.</text>
</comment>
<dbReference type="STRING" id="1548.CSCA_4776"/>
<dbReference type="SUPFAM" id="SSF50715">
    <property type="entry name" value="Ribosomal protein L25-like"/>
    <property type="match status" value="1"/>
</dbReference>
<comment type="function">
    <text evidence="5">This is one of the proteins that binds to the 5S RNA in the ribosome where it forms part of the central protuberance.</text>
</comment>
<evidence type="ECO:0000256" key="5">
    <source>
        <dbReference type="HAMAP-Rule" id="MF_01334"/>
    </source>
</evidence>
<keyword evidence="9" id="KW-1185">Reference proteome</keyword>
<keyword evidence="1 5" id="KW-0699">rRNA-binding</keyword>
<evidence type="ECO:0000259" key="7">
    <source>
        <dbReference type="Pfam" id="PF14693"/>
    </source>
</evidence>
<sequence length="202" mass="22949">MEELKIHKRNKNTVHEARKERKFGKIPGIIYGKNISNLMFEIGELELNKKIGFIGEHGVLEVEVGQEKHSTLIREIQRDPVNHKIVHIDLEDIPQNQDVQTDIPIIFTGEDLVARKGGVVQKEKTNVKVKCKCEDIPKHIDIDVSKLEIGDSYRIADIEISQEITFMDDLNTLIAFVTCNNKLSDNPIDEITEPKNTGDNGE</sequence>
<dbReference type="AlphaFoldDB" id="A0A0E3GSD9"/>
<dbReference type="GO" id="GO:0008097">
    <property type="term" value="F:5S rRNA binding"/>
    <property type="evidence" value="ECO:0007669"/>
    <property type="project" value="InterPro"/>
</dbReference>
<dbReference type="NCBIfam" id="TIGR00731">
    <property type="entry name" value="bL25_bact_ctc"/>
    <property type="match status" value="1"/>
</dbReference>
<dbReference type="EMBL" id="CP009933">
    <property type="protein sequence ID" value="AKA71901.1"/>
    <property type="molecule type" value="Genomic_DNA"/>
</dbReference>
<dbReference type="InterPro" id="IPR037121">
    <property type="entry name" value="Ribosomal_bL25_C"/>
</dbReference>
<dbReference type="InterPro" id="IPR029751">
    <property type="entry name" value="Ribosomal_L25_dom"/>
</dbReference>
<dbReference type="HAMAP" id="MF_01334">
    <property type="entry name" value="Ribosomal_bL25_CTC"/>
    <property type="match status" value="1"/>
</dbReference>
<feature type="domain" description="Large ribosomal subunit protein bL25 beta" evidence="7">
    <location>
        <begin position="99"/>
        <end position="178"/>
    </location>
</feature>
<evidence type="ECO:0000313" key="9">
    <source>
        <dbReference type="Proteomes" id="UP000033115"/>
    </source>
</evidence>
<dbReference type="InterPro" id="IPR001021">
    <property type="entry name" value="Ribosomal_bL25_long"/>
</dbReference>
<keyword evidence="3 5" id="KW-0689">Ribosomal protein</keyword>
<evidence type="ECO:0000256" key="1">
    <source>
        <dbReference type="ARBA" id="ARBA00022730"/>
    </source>
</evidence>
<gene>
    <name evidence="5" type="primary">rplY</name>
    <name evidence="5" type="synonym">ctc</name>
    <name evidence="8" type="ORF">CSCA_4776</name>
</gene>
<dbReference type="GO" id="GO:0006412">
    <property type="term" value="P:translation"/>
    <property type="evidence" value="ECO:0007669"/>
    <property type="project" value="UniProtKB-UniRule"/>
</dbReference>
<dbReference type="CDD" id="cd00495">
    <property type="entry name" value="Ribosomal_L25_TL5_CTC"/>
    <property type="match status" value="1"/>
</dbReference>
<dbReference type="GO" id="GO:0003735">
    <property type="term" value="F:structural constituent of ribosome"/>
    <property type="evidence" value="ECO:0007669"/>
    <property type="project" value="InterPro"/>
</dbReference>